<dbReference type="SFLD" id="SFLDG01065">
    <property type="entry name" value="anaerobic_coproporphyrinogen-I"/>
    <property type="match status" value="2"/>
</dbReference>
<comment type="function">
    <text evidence="3">Probably acts as a heme chaperone, transferring heme to an unknown acceptor. Binds one molecule of heme per monomer, possibly covalently. Binds 1 [4Fe-4S] cluster. The cluster is coordinated with 3 cysteines and an exchangeable S-adenosyl-L-methionine.</text>
</comment>
<dbReference type="CDD" id="cd01335">
    <property type="entry name" value="Radical_SAM"/>
    <property type="match status" value="1"/>
</dbReference>
<dbReference type="Gene3D" id="3.30.750.200">
    <property type="match status" value="1"/>
</dbReference>
<protein>
    <recommendedName>
        <fullName evidence="2 3">Heme chaperone HemW</fullName>
    </recommendedName>
</protein>
<proteinExistence type="inferred from homology"/>
<dbReference type="GO" id="GO:0051989">
    <property type="term" value="F:coproporphyrinogen dehydrogenase activity"/>
    <property type="evidence" value="ECO:0007669"/>
    <property type="project" value="UniProtKB-EC"/>
</dbReference>
<reference evidence="5 6" key="1">
    <citation type="submission" date="2023-07" db="EMBL/GenBank/DDBJ databases">
        <title>Sequencing the genomes of 1000 actinobacteria strains.</title>
        <authorList>
            <person name="Klenk H.-P."/>
        </authorList>
    </citation>
    <scope>NUCLEOTIDE SEQUENCE [LARGE SCALE GENOMIC DNA]</scope>
    <source>
        <strain evidence="5 6">DSM 15539</strain>
    </source>
</reference>
<dbReference type="RefSeq" id="WP_309955131.1">
    <property type="nucleotide sequence ID" value="NZ_JAVDUJ010000001.1"/>
</dbReference>
<dbReference type="SMART" id="SM00729">
    <property type="entry name" value="Elp3"/>
    <property type="match status" value="1"/>
</dbReference>
<dbReference type="SFLD" id="SFLDG01082">
    <property type="entry name" value="B12-binding_domain_containing"/>
    <property type="match status" value="1"/>
</dbReference>
<dbReference type="InterPro" id="IPR058240">
    <property type="entry name" value="rSAM_sf"/>
</dbReference>
<keyword evidence="3" id="KW-0349">Heme</keyword>
<dbReference type="SUPFAM" id="SSF102114">
    <property type="entry name" value="Radical SAM enzymes"/>
    <property type="match status" value="1"/>
</dbReference>
<evidence type="ECO:0000259" key="4">
    <source>
        <dbReference type="PROSITE" id="PS51918"/>
    </source>
</evidence>
<keyword evidence="3" id="KW-0479">Metal-binding</keyword>
<comment type="caution">
    <text evidence="5">The sequence shown here is derived from an EMBL/GenBank/DDBJ whole genome shotgun (WGS) entry which is preliminary data.</text>
</comment>
<dbReference type="SFLD" id="SFLDF00288">
    <property type="entry name" value="HemN-like__clustered_with_nucl"/>
    <property type="match status" value="1"/>
</dbReference>
<evidence type="ECO:0000313" key="6">
    <source>
        <dbReference type="Proteomes" id="UP001266099"/>
    </source>
</evidence>
<keyword evidence="3" id="KW-0963">Cytoplasm</keyword>
<comment type="subcellular location">
    <subcellularLocation>
        <location evidence="3">Cytoplasm</location>
    </subcellularLocation>
</comment>
<keyword evidence="3" id="KW-0143">Chaperone</keyword>
<name>A0ABU1T0N2_9ACTO</name>
<dbReference type="Pfam" id="PF04055">
    <property type="entry name" value="Radical_SAM"/>
    <property type="match status" value="1"/>
</dbReference>
<feature type="domain" description="Radical SAM core" evidence="4">
    <location>
        <begin position="19"/>
        <end position="262"/>
    </location>
</feature>
<dbReference type="EMBL" id="JAVDUJ010000001">
    <property type="protein sequence ID" value="MDR6938924.1"/>
    <property type="molecule type" value="Genomic_DNA"/>
</dbReference>
<dbReference type="SFLD" id="SFLDF00562">
    <property type="entry name" value="HemN-like__clustered_with_heat"/>
    <property type="match status" value="1"/>
</dbReference>
<gene>
    <name evidence="5" type="ORF">J2S36_000467</name>
</gene>
<dbReference type="PANTHER" id="PTHR13932">
    <property type="entry name" value="COPROPORPHYRINIGEN III OXIDASE"/>
    <property type="match status" value="1"/>
</dbReference>
<keyword evidence="3" id="KW-0411">Iron-sulfur</keyword>
<keyword evidence="6" id="KW-1185">Reference proteome</keyword>
<evidence type="ECO:0000256" key="1">
    <source>
        <dbReference type="ARBA" id="ARBA00006100"/>
    </source>
</evidence>
<dbReference type="Proteomes" id="UP001266099">
    <property type="component" value="Unassembled WGS sequence"/>
</dbReference>
<keyword evidence="5" id="KW-0560">Oxidoreductase</keyword>
<dbReference type="PANTHER" id="PTHR13932:SF5">
    <property type="entry name" value="RADICAL S-ADENOSYL METHIONINE DOMAIN-CONTAINING PROTEIN 1, MITOCHONDRIAL"/>
    <property type="match status" value="1"/>
</dbReference>
<dbReference type="InterPro" id="IPR006638">
    <property type="entry name" value="Elp3/MiaA/NifB-like_rSAM"/>
</dbReference>
<dbReference type="SFLD" id="SFLDS00029">
    <property type="entry name" value="Radical_SAM"/>
    <property type="match status" value="2"/>
</dbReference>
<keyword evidence="3" id="KW-0004">4Fe-4S</keyword>
<keyword evidence="3" id="KW-0408">Iron</keyword>
<organism evidence="5 6">
    <name type="scientific">Arcanobacterium hippocoleae</name>
    <dbReference type="NCBI Taxonomy" id="149017"/>
    <lineage>
        <taxon>Bacteria</taxon>
        <taxon>Bacillati</taxon>
        <taxon>Actinomycetota</taxon>
        <taxon>Actinomycetes</taxon>
        <taxon>Actinomycetales</taxon>
        <taxon>Actinomycetaceae</taxon>
        <taxon>Arcanobacterium</taxon>
    </lineage>
</organism>
<sequence>MVQLPEGMPLPDDGQLVDPDVSAGFSAYVHIPFCTVRCGYCDFNTYTNPDFGAGAGVQDYAQTVGKEIELSQRVLSRDTKPGRLRSIFFGGGTPTLLNVASFAQILGQLRDTFGFAPDIEITTEANPETVTREQLVGLQEAGINRISFGMQSAVPHVLATLDRSHTPGQVAKVAQWARELDLNFSLDLIYGTPGESDPDWRASLLAAIDLSPQHLSCYALTIEPGTKMGTDLARGSMMGTDDDVLAFRYELANELLAAAGYDWYEVSNWARPGFECKHNRYYWQGANWWGYGAGAHSHINGTRFWNVKHPRRYAARLAGSPVRTPAQGHEKLSATEQTEEAIMLGIRLREGIKIPAGLKRETVAGFISDGLIDPQAALREDRLVLTVRGRLLADAVIRALWMDL</sequence>
<evidence type="ECO:0000256" key="3">
    <source>
        <dbReference type="RuleBase" id="RU364116"/>
    </source>
</evidence>
<evidence type="ECO:0000256" key="2">
    <source>
        <dbReference type="ARBA" id="ARBA00017228"/>
    </source>
</evidence>
<dbReference type="InterPro" id="IPR007197">
    <property type="entry name" value="rSAM"/>
</dbReference>
<comment type="similarity">
    <text evidence="1">Belongs to the anaerobic coproporphyrinogen-III oxidase family. HemW subfamily.</text>
</comment>
<dbReference type="InterPro" id="IPR034505">
    <property type="entry name" value="Coproporphyrinogen-III_oxidase"/>
</dbReference>
<dbReference type="NCBIfam" id="TIGR00539">
    <property type="entry name" value="hemN_rel"/>
    <property type="match status" value="1"/>
</dbReference>
<keyword evidence="3" id="KW-0949">S-adenosyl-L-methionine</keyword>
<evidence type="ECO:0000313" key="5">
    <source>
        <dbReference type="EMBL" id="MDR6938924.1"/>
    </source>
</evidence>
<accession>A0ABU1T0N2</accession>
<dbReference type="InterPro" id="IPR004559">
    <property type="entry name" value="HemW-like"/>
</dbReference>
<dbReference type="PROSITE" id="PS51918">
    <property type="entry name" value="RADICAL_SAM"/>
    <property type="match status" value="1"/>
</dbReference>